<dbReference type="PANTHER" id="PTHR40518:SF1">
    <property type="entry name" value="ACETOACETATE DECARBOXYLASE"/>
    <property type="match status" value="1"/>
</dbReference>
<name>F0WAL3_9STRA</name>
<dbReference type="EMBL" id="FR824091">
    <property type="protein sequence ID" value="CCA18184.1"/>
    <property type="molecule type" value="Genomic_DNA"/>
</dbReference>
<organism evidence="1">
    <name type="scientific">Albugo laibachii Nc14</name>
    <dbReference type="NCBI Taxonomy" id="890382"/>
    <lineage>
        <taxon>Eukaryota</taxon>
        <taxon>Sar</taxon>
        <taxon>Stramenopiles</taxon>
        <taxon>Oomycota</taxon>
        <taxon>Peronosporomycetes</taxon>
        <taxon>Albuginales</taxon>
        <taxon>Albuginaceae</taxon>
        <taxon>Albugo</taxon>
    </lineage>
</organism>
<dbReference type="PANTHER" id="PTHR40518">
    <property type="entry name" value="ACETOACETATE DECARBOXYLASE"/>
    <property type="match status" value="1"/>
</dbReference>
<dbReference type="InterPro" id="IPR023375">
    <property type="entry name" value="ADC_dom_sf"/>
</dbReference>
<dbReference type="HOGENOM" id="CLU_2030989_0_0_1"/>
<reference evidence="1" key="1">
    <citation type="journal article" date="2011" name="PLoS Biol.">
        <title>Gene gain and loss during evolution of obligate parasitism in the white rust pathogen of Arabidopsis thaliana.</title>
        <authorList>
            <person name="Kemen E."/>
            <person name="Gardiner A."/>
            <person name="Schultz-Larsen T."/>
            <person name="Kemen A.C."/>
            <person name="Balmuth A.L."/>
            <person name="Robert-Seilaniantz A."/>
            <person name="Bailey K."/>
            <person name="Holub E."/>
            <person name="Studholme D.J."/>
            <person name="Maclean D."/>
            <person name="Jones J.D."/>
        </authorList>
    </citation>
    <scope>NUCLEOTIDE SEQUENCE</scope>
</reference>
<dbReference type="AlphaFoldDB" id="F0WAL3"/>
<dbReference type="Gene3D" id="2.40.400.10">
    <property type="entry name" value="Acetoacetate decarboxylase-like"/>
    <property type="match status" value="1"/>
</dbReference>
<sequence>MDEDLDADLCPPPWIDMKVESYIFMTYTRSTDSIPDSWSDPFCSISMSSSQNRPYISGIDNCKFGITRIYVSTEASVQSGRANWGIPKQLAKFRFYKSRDCFSQLWDHVEVSSLNGNSPFSR</sequence>
<protein>
    <submittedName>
        <fullName evidence="1">AlNc14C46G3737 protein</fullName>
    </submittedName>
</protein>
<evidence type="ECO:0000313" key="1">
    <source>
        <dbReference type="EMBL" id="CCA18184.1"/>
    </source>
</evidence>
<proteinExistence type="predicted"/>
<accession>F0WAL3</accession>
<dbReference type="SUPFAM" id="SSF160104">
    <property type="entry name" value="Acetoacetate decarboxylase-like"/>
    <property type="match status" value="1"/>
</dbReference>
<gene>
    <name evidence="1" type="primary">AlNc14C46G3737</name>
    <name evidence="1" type="ORF">ALNC14_043270</name>
</gene>
<reference evidence="1" key="2">
    <citation type="submission" date="2011-02" db="EMBL/GenBank/DDBJ databases">
        <authorList>
            <person name="MacLean D."/>
        </authorList>
    </citation>
    <scope>NUCLEOTIDE SEQUENCE</scope>
</reference>